<proteinExistence type="predicted"/>
<dbReference type="Proteomes" id="UP000502196">
    <property type="component" value="Chromosome"/>
</dbReference>
<sequence>MDGSGLAAGALPRSSAADDGVLTGISCNIVLWGRGAVTSGEPMINRNGFSRHSGRFSFTGTPYRQKEFRVRGRLSCLRIFSTPVHASALLCSADACDGDNRRTIINIFIYGGVFRRWIFSRTFGLSLISHNRGCRLKTSRLC</sequence>
<gene>
    <name evidence="1" type="ORF">COOX1_2391</name>
</gene>
<evidence type="ECO:0000313" key="1">
    <source>
        <dbReference type="EMBL" id="CAB3394392.1"/>
    </source>
</evidence>
<organism evidence="1 2">
    <name type="scientific">Kyrpidia spormannii</name>
    <dbReference type="NCBI Taxonomy" id="2055160"/>
    <lineage>
        <taxon>Bacteria</taxon>
        <taxon>Bacillati</taxon>
        <taxon>Bacillota</taxon>
        <taxon>Bacilli</taxon>
        <taxon>Bacillales</taxon>
        <taxon>Alicyclobacillaceae</taxon>
        <taxon>Kyrpidia</taxon>
    </lineage>
</organism>
<protein>
    <submittedName>
        <fullName evidence="1">Uncharacterized protein</fullName>
    </submittedName>
</protein>
<dbReference type="EMBL" id="LR792683">
    <property type="protein sequence ID" value="CAB3394392.1"/>
    <property type="molecule type" value="Genomic_DNA"/>
</dbReference>
<dbReference type="AlphaFoldDB" id="A0A6F9EB00"/>
<accession>A0A6F9EB00</accession>
<evidence type="ECO:0000313" key="2">
    <source>
        <dbReference type="Proteomes" id="UP000502196"/>
    </source>
</evidence>
<reference evidence="1 2" key="1">
    <citation type="submission" date="2020-04" db="EMBL/GenBank/DDBJ databases">
        <authorList>
            <person name="Hogendoorn C."/>
        </authorList>
    </citation>
    <scope>NUCLEOTIDE SEQUENCE [LARGE SCALE GENOMIC DNA]</scope>
    <source>
        <strain evidence="1">COOX1</strain>
    </source>
</reference>
<name>A0A6F9EB00_9BACL</name>